<proteinExistence type="predicted"/>
<feature type="compositionally biased region" description="Low complexity" evidence="1">
    <location>
        <begin position="33"/>
        <end position="46"/>
    </location>
</feature>
<dbReference type="PANTHER" id="PTHR12774:SF2">
    <property type="entry name" value="PEROXISOMAL BIOGENESIS FACTOR 19"/>
    <property type="match status" value="1"/>
</dbReference>
<dbReference type="GO" id="GO:0005778">
    <property type="term" value="C:peroxisomal membrane"/>
    <property type="evidence" value="ECO:0007669"/>
    <property type="project" value="TreeGrafter"/>
</dbReference>
<dbReference type="GO" id="GO:0045046">
    <property type="term" value="P:protein import into peroxisome membrane"/>
    <property type="evidence" value="ECO:0007669"/>
    <property type="project" value="TreeGrafter"/>
</dbReference>
<dbReference type="InterPro" id="IPR038322">
    <property type="entry name" value="Pex19_C_sf"/>
</dbReference>
<dbReference type="RefSeq" id="XP_014567489.1">
    <property type="nucleotide sequence ID" value="XM_014712003.1"/>
</dbReference>
<gene>
    <name evidence="2" type="primary">Mo05434</name>
    <name evidence="2" type="ORF">E5Q_05434</name>
</gene>
<feature type="region of interest" description="Disordered" evidence="1">
    <location>
        <begin position="1"/>
        <end position="64"/>
    </location>
</feature>
<evidence type="ECO:0000313" key="2">
    <source>
        <dbReference type="EMBL" id="GAA98746.1"/>
    </source>
</evidence>
<protein>
    <submittedName>
        <fullName evidence="2">Uncharacterized protein</fullName>
    </submittedName>
</protein>
<dbReference type="OrthoDB" id="21292at2759"/>
<name>G7E7D6_MIXOS</name>
<evidence type="ECO:0000256" key="1">
    <source>
        <dbReference type="SAM" id="MobiDB-lite"/>
    </source>
</evidence>
<comment type="caution">
    <text evidence="2">The sequence shown here is derived from an EMBL/GenBank/DDBJ whole genome shotgun (WGS) entry which is preliminary data.</text>
</comment>
<dbReference type="eggNOG" id="KOG3133">
    <property type="taxonomic scope" value="Eukaryota"/>
</dbReference>
<dbReference type="Proteomes" id="UP000009131">
    <property type="component" value="Unassembled WGS sequence"/>
</dbReference>
<feature type="compositionally biased region" description="Acidic residues" evidence="1">
    <location>
        <begin position="9"/>
        <end position="22"/>
    </location>
</feature>
<dbReference type="STRING" id="764103.G7E7D6"/>
<dbReference type="OMA" id="YEPMREM"/>
<accession>G7E7D6</accession>
<feature type="compositionally biased region" description="Low complexity" evidence="1">
    <location>
        <begin position="155"/>
        <end position="168"/>
    </location>
</feature>
<reference evidence="2 3" key="2">
    <citation type="journal article" date="2012" name="Open Biol.">
        <title>Characteristics of nucleosomes and linker DNA regions on the genome of the basidiomycete Mixia osmundae revealed by mono- and dinucleosome mapping.</title>
        <authorList>
            <person name="Nishida H."/>
            <person name="Kondo S."/>
            <person name="Matsumoto T."/>
            <person name="Suzuki Y."/>
            <person name="Yoshikawa H."/>
            <person name="Taylor T.D."/>
            <person name="Sugiyama J."/>
        </authorList>
    </citation>
    <scope>NUCLEOTIDE SEQUENCE [LARGE SCALE GENOMIC DNA]</scope>
    <source>
        <strain evidence="3">CBS 9802 / IAM 14324 / JCM 22182 / KY 12970</strain>
    </source>
</reference>
<reference evidence="2 3" key="1">
    <citation type="journal article" date="2011" name="J. Gen. Appl. Microbiol.">
        <title>Draft genome sequencing of the enigmatic basidiomycete Mixia osmundae.</title>
        <authorList>
            <person name="Nishida H."/>
            <person name="Nagatsuka Y."/>
            <person name="Sugiyama J."/>
        </authorList>
    </citation>
    <scope>NUCLEOTIDE SEQUENCE [LARGE SCALE GENOMIC DNA]</scope>
    <source>
        <strain evidence="3">CBS 9802 / IAM 14324 / JCM 22182 / KY 12970</strain>
    </source>
</reference>
<keyword evidence="3" id="KW-1185">Reference proteome</keyword>
<dbReference type="AlphaFoldDB" id="G7E7D6"/>
<dbReference type="Pfam" id="PF04614">
    <property type="entry name" value="Pex19"/>
    <property type="match status" value="1"/>
</dbReference>
<organism evidence="2 3">
    <name type="scientific">Mixia osmundae (strain CBS 9802 / IAM 14324 / JCM 22182 / KY 12970)</name>
    <dbReference type="NCBI Taxonomy" id="764103"/>
    <lineage>
        <taxon>Eukaryota</taxon>
        <taxon>Fungi</taxon>
        <taxon>Dikarya</taxon>
        <taxon>Basidiomycota</taxon>
        <taxon>Pucciniomycotina</taxon>
        <taxon>Mixiomycetes</taxon>
        <taxon>Mixiales</taxon>
        <taxon>Mixiaceae</taxon>
        <taxon>Mixia</taxon>
    </lineage>
</organism>
<dbReference type="HOGENOM" id="CLU_043063_1_1_1"/>
<dbReference type="InterPro" id="IPR006708">
    <property type="entry name" value="Pex19"/>
</dbReference>
<dbReference type="GO" id="GO:0033328">
    <property type="term" value="F:peroxisome membrane targeting sequence binding"/>
    <property type="evidence" value="ECO:0007669"/>
    <property type="project" value="TreeGrafter"/>
</dbReference>
<feature type="region of interest" description="Disordered" evidence="1">
    <location>
        <begin position="154"/>
        <end position="182"/>
    </location>
</feature>
<dbReference type="EMBL" id="BABT02000164">
    <property type="protein sequence ID" value="GAA98746.1"/>
    <property type="molecule type" value="Genomic_DNA"/>
</dbReference>
<sequence>MAPSNANGEDVDDLDDLDDVLEEFTAPAKEPEQTATQTTQETAATPLLASRDGAKDPGDPGELDATFEADLAKEMEAFIAQMGGGPPPASGAAQTAAGDLPPGFPDLSALGLDGPGGDGEMSDEALRKMFEQMLSGSGMPDFASLMANDIPPPLSASSSGSVAAATGAEKGKARQANAPKAPQDFQETIRQTMEKLKGSSDSVKADLDATSNDPMAALLAQMSGSGSEEELQAAIESMMGQLMSKDLLYEPLKELSTKYPQWLRDNESKIEASEVQRYRAQQEVVDEIVRSYESPKFNDDDEAQQKHIVELMSKMQESGAPPTELMGEMPPGMNLDNLPSDMENCTIM</sequence>
<dbReference type="PANTHER" id="PTHR12774">
    <property type="entry name" value="PEROXISOMAL BIOGENESIS FACTOR 19"/>
    <property type="match status" value="1"/>
</dbReference>
<evidence type="ECO:0000313" key="3">
    <source>
        <dbReference type="Proteomes" id="UP000009131"/>
    </source>
</evidence>
<feature type="region of interest" description="Disordered" evidence="1">
    <location>
        <begin position="78"/>
        <end position="103"/>
    </location>
</feature>
<dbReference type="InParanoid" id="G7E7D6"/>
<dbReference type="Gene3D" id="1.20.120.900">
    <property type="entry name" value="Pex19, mPTS binding domain"/>
    <property type="match status" value="1"/>
</dbReference>